<dbReference type="Proteomes" id="UP001214301">
    <property type="component" value="Chromosome"/>
</dbReference>
<evidence type="ECO:0008006" key="4">
    <source>
        <dbReference type="Google" id="ProtNLM"/>
    </source>
</evidence>
<dbReference type="EMBL" id="CP116669">
    <property type="protein sequence ID" value="WCI00703.1"/>
    <property type="molecule type" value="Genomic_DNA"/>
</dbReference>
<feature type="signal peptide" evidence="1">
    <location>
        <begin position="1"/>
        <end position="38"/>
    </location>
</feature>
<dbReference type="RefSeq" id="WP_156311180.1">
    <property type="nucleotide sequence ID" value="NZ_CP116669.1"/>
</dbReference>
<organism evidence="2 3">
    <name type="scientific">Pseudomonas capeferrum</name>
    <dbReference type="NCBI Taxonomy" id="1495066"/>
    <lineage>
        <taxon>Bacteria</taxon>
        <taxon>Pseudomonadati</taxon>
        <taxon>Pseudomonadota</taxon>
        <taxon>Gammaproteobacteria</taxon>
        <taxon>Pseudomonadales</taxon>
        <taxon>Pseudomonadaceae</taxon>
        <taxon>Pseudomonas</taxon>
    </lineage>
</organism>
<keyword evidence="3" id="KW-1185">Reference proteome</keyword>
<name>A0ABY7RAV7_9PSED</name>
<gene>
    <name evidence="2" type="ORF">PMC74_02020</name>
</gene>
<evidence type="ECO:0000313" key="3">
    <source>
        <dbReference type="Proteomes" id="UP001214301"/>
    </source>
</evidence>
<accession>A0ABY7RAV7</accession>
<reference evidence="2 3" key="1">
    <citation type="journal article" date="2020" name="Front. Microbiol.">
        <title>Toward Biorecycling: Isolation of a Soil Bacterium That Grows on a Polyurethane Oligomer and Monomer.</title>
        <authorList>
            <person name="Espinosa M.J.C."/>
            <person name="Blanco A.C."/>
            <person name="Schmidgall T."/>
            <person name="Atanasoff-Kardjalieff A.K."/>
            <person name="Kappelmeyer U."/>
            <person name="Tischler D."/>
            <person name="Pieper D.H."/>
            <person name="Heipieper H.J."/>
            <person name="Eberlein C."/>
        </authorList>
    </citation>
    <scope>NUCLEOTIDE SEQUENCE [LARGE SCALE GENOMIC DNA]</scope>
    <source>
        <strain evidence="2 3">TDA1</strain>
    </source>
</reference>
<evidence type="ECO:0000256" key="1">
    <source>
        <dbReference type="SAM" id="SignalP"/>
    </source>
</evidence>
<proteinExistence type="predicted"/>
<evidence type="ECO:0000313" key="2">
    <source>
        <dbReference type="EMBL" id="WCI00703.1"/>
    </source>
</evidence>
<protein>
    <recommendedName>
        <fullName evidence="4">Lysozyme inhibitor LprI N-terminal domain-containing protein</fullName>
    </recommendedName>
</protein>
<keyword evidence="1" id="KW-0732">Signal</keyword>
<feature type="chain" id="PRO_5045819131" description="Lysozyme inhibitor LprI N-terminal domain-containing protein" evidence="1">
    <location>
        <begin position="39"/>
        <end position="185"/>
    </location>
</feature>
<sequence length="185" mass="20045">MLSDPFEIYSPQFSINNGGIMKVLPTIALLLAAGAAMADAKSDGSARTKIIQDGIKTCNAKGLKTVGEKDSCVKEYSDKANNLYPARGTAYAQRHYTGLSKEAAESTLRSLQAEWKTAQRGGYFSAQRTPGVVTRKAVAEEGWWIQTHILGARQSQDDPWFIECKNSPKSFGVINRCPLGKGGAQ</sequence>